<evidence type="ECO:0000313" key="5">
    <source>
        <dbReference type="Proteomes" id="UP000186351"/>
    </source>
</evidence>
<dbReference type="Proteomes" id="UP000186351">
    <property type="component" value="Chromosome"/>
</dbReference>
<dbReference type="AlphaFoldDB" id="A0A1B1S968"/>
<dbReference type="InterPro" id="IPR025222">
    <property type="entry name" value="DUF3945"/>
</dbReference>
<evidence type="ECO:0000259" key="3">
    <source>
        <dbReference type="Pfam" id="PF13351"/>
    </source>
</evidence>
<accession>A0A1Z2XJG6</accession>
<name>A0A1B1S968_9BACT</name>
<feature type="compositionally biased region" description="Polar residues" evidence="1">
    <location>
        <begin position="442"/>
        <end position="453"/>
    </location>
</feature>
<evidence type="ECO:0000313" key="4">
    <source>
        <dbReference type="EMBL" id="ANU63335.2"/>
    </source>
</evidence>
<sequence>MFNQIILMEQNKEQQQSEVLIARNNETGQVGAVVGQNPDGTPKMADVKSAKLSDLVKFSKGQNPLEAFMSNFIRQAKNPSLFGFFKIPETEFDKIGPAMSDMLQDPVANADLLKPFEVDTKSMAKEQTVTEQHDQTPAKETSTAIKMAPVDPNKVDWDTIEKQWGIKRDDLEKSGAMQQIVYNHKSPQLFTVRPEIGGEKFEAQARLSFKSNPDGSFTLTPHFVKHEPQLDKAYKGYTFTDEDKAQLRKTGNLGRPVDLTDPKTGEVKKSLVSIDRLTNEIESIPMDKIYIKNKVANIELDMKQIGILKDGGIIREQHIELPNGRKFTADLQYNADKRDVVFVNSEQYRQKREQSQEQGGQQYNSWLDKEGNIKNLTKWKGVPLSETAQADYRAGKQIMVGEIPDRNGNPCTVYLQFDPEKQRPKQTYVYPDKEKVVGIASESKTQYAVNNEGKTNEPTKGVKEPLQRGQTEPKNEEQKKQQKPKGPKL</sequence>
<dbReference type="InterPro" id="IPR025343">
    <property type="entry name" value="DUF4099"/>
</dbReference>
<dbReference type="STRING" id="1796646.A4V02_06105"/>
<evidence type="ECO:0000256" key="1">
    <source>
        <dbReference type="SAM" id="MobiDB-lite"/>
    </source>
</evidence>
<dbReference type="OrthoDB" id="1081890at2"/>
<gene>
    <name evidence="4" type="ORF">A4V02_06105</name>
</gene>
<feature type="compositionally biased region" description="Basic and acidic residues" evidence="1">
    <location>
        <begin position="454"/>
        <end position="480"/>
    </location>
</feature>
<dbReference type="Pfam" id="PF13351">
    <property type="entry name" value="DUF4099"/>
    <property type="match status" value="1"/>
</dbReference>
<organism evidence="4 5">
    <name type="scientific">Muribaculum intestinale</name>
    <dbReference type="NCBI Taxonomy" id="1796646"/>
    <lineage>
        <taxon>Bacteria</taxon>
        <taxon>Pseudomonadati</taxon>
        <taxon>Bacteroidota</taxon>
        <taxon>Bacteroidia</taxon>
        <taxon>Bacteroidales</taxon>
        <taxon>Muribaculaceae</taxon>
        <taxon>Muribaculum</taxon>
    </lineage>
</organism>
<reference evidence="5" key="1">
    <citation type="submission" date="2016-04" db="EMBL/GenBank/DDBJ databases">
        <title>Complete Genome Sequences of Twelve Strains of a Stable Defined Moderately Diverse Mouse Microbiota 2 (sDMDMm2).</title>
        <authorList>
            <person name="Uchimura Y."/>
            <person name="Wyss M."/>
            <person name="Brugiroux S."/>
            <person name="Limenitakis J.P."/>
            <person name="Stecher B."/>
            <person name="McCoy K.D."/>
            <person name="Macpherson A.J."/>
        </authorList>
    </citation>
    <scope>NUCLEOTIDE SEQUENCE [LARGE SCALE GENOMIC DNA]</scope>
    <source>
        <strain evidence="5">YL27</strain>
    </source>
</reference>
<dbReference type="Pfam" id="PF13101">
    <property type="entry name" value="DUF3945"/>
    <property type="match status" value="2"/>
</dbReference>
<feature type="domain" description="DUF3945" evidence="2">
    <location>
        <begin position="294"/>
        <end position="343"/>
    </location>
</feature>
<feature type="domain" description="DUF3945" evidence="2">
    <location>
        <begin position="380"/>
        <end position="424"/>
    </location>
</feature>
<protein>
    <submittedName>
        <fullName evidence="4">Uncharacterized protein</fullName>
    </submittedName>
</protein>
<keyword evidence="5" id="KW-1185">Reference proteome</keyword>
<dbReference type="EMBL" id="CP015402">
    <property type="protein sequence ID" value="ANU63335.2"/>
    <property type="molecule type" value="Genomic_DNA"/>
</dbReference>
<proteinExistence type="predicted"/>
<accession>A0A1B1S968</accession>
<dbReference type="KEGG" id="pary:A4V02_06105"/>
<feature type="domain" description="DUF4099" evidence="3">
    <location>
        <begin position="151"/>
        <end position="232"/>
    </location>
</feature>
<evidence type="ECO:0000259" key="2">
    <source>
        <dbReference type="Pfam" id="PF13101"/>
    </source>
</evidence>
<feature type="region of interest" description="Disordered" evidence="1">
    <location>
        <begin position="440"/>
        <end position="489"/>
    </location>
</feature>